<dbReference type="SUPFAM" id="SSF48452">
    <property type="entry name" value="TPR-like"/>
    <property type="match status" value="1"/>
</dbReference>
<evidence type="ECO:0000313" key="1">
    <source>
        <dbReference type="EMBL" id="KAK7030035.1"/>
    </source>
</evidence>
<dbReference type="AlphaFoldDB" id="A0AAW0BSF8"/>
<sequence length="389" mass="43587">MTRLCPPCLEEFKSSVSHPVFQPQRLLDQAITCLKECSDPALESNFYQSAGYYHQSQNNNLLSEELFGKALAAAQISGNIVLQSRALLYIGLPNWKIGNYVMGQHHASEAHRLDRLSGNLYHEGGALWVDALCSRDLGDYDVAIKLLARSRNCLARCGLAGGRFDGDVMISLADLHLLKSEYSEAYQIHTNMVQDAALTMDKRTHGFYLLNIAQIDVIIGTPAHNVQLKIDELKEIFTALQNLGVEQGIELISADLSLREGNHAHAQSAFRTYFNIFLGNNTEYALYAIERLADLERWETQYFDTTFVWAMSYLSYGFKLKNKLALHKAVACIGQIYLAQHDLATAHNLFTVALEGFVQMGVHHDRARCLLYLGNIAKQEGNVGKVDNR</sequence>
<proteinExistence type="predicted"/>
<dbReference type="EMBL" id="JAWWNJ010000026">
    <property type="protein sequence ID" value="KAK7030035.1"/>
    <property type="molecule type" value="Genomic_DNA"/>
</dbReference>
<protein>
    <recommendedName>
        <fullName evidence="3">Tetratricopeptide repeat protein 38</fullName>
    </recommendedName>
</protein>
<name>A0AAW0BSF8_9AGAR</name>
<dbReference type="Proteomes" id="UP001362999">
    <property type="component" value="Unassembled WGS sequence"/>
</dbReference>
<evidence type="ECO:0000313" key="2">
    <source>
        <dbReference type="Proteomes" id="UP001362999"/>
    </source>
</evidence>
<accession>A0AAW0BSF8</accession>
<evidence type="ECO:0008006" key="3">
    <source>
        <dbReference type="Google" id="ProtNLM"/>
    </source>
</evidence>
<comment type="caution">
    <text evidence="1">The sequence shown here is derived from an EMBL/GenBank/DDBJ whole genome shotgun (WGS) entry which is preliminary data.</text>
</comment>
<keyword evidence="2" id="KW-1185">Reference proteome</keyword>
<dbReference type="InterPro" id="IPR011990">
    <property type="entry name" value="TPR-like_helical_dom_sf"/>
</dbReference>
<dbReference type="Gene3D" id="1.25.40.10">
    <property type="entry name" value="Tetratricopeptide repeat domain"/>
    <property type="match status" value="2"/>
</dbReference>
<organism evidence="1 2">
    <name type="scientific">Favolaschia claudopus</name>
    <dbReference type="NCBI Taxonomy" id="2862362"/>
    <lineage>
        <taxon>Eukaryota</taxon>
        <taxon>Fungi</taxon>
        <taxon>Dikarya</taxon>
        <taxon>Basidiomycota</taxon>
        <taxon>Agaricomycotina</taxon>
        <taxon>Agaricomycetes</taxon>
        <taxon>Agaricomycetidae</taxon>
        <taxon>Agaricales</taxon>
        <taxon>Marasmiineae</taxon>
        <taxon>Mycenaceae</taxon>
        <taxon>Favolaschia</taxon>
    </lineage>
</organism>
<reference evidence="1 2" key="1">
    <citation type="journal article" date="2024" name="J Genomics">
        <title>Draft genome sequencing and assembly of Favolaschia claudopus CIRM-BRFM 2984 isolated from oak limbs.</title>
        <authorList>
            <person name="Navarro D."/>
            <person name="Drula E."/>
            <person name="Chaduli D."/>
            <person name="Cazenave R."/>
            <person name="Ahrendt S."/>
            <person name="Wang J."/>
            <person name="Lipzen A."/>
            <person name="Daum C."/>
            <person name="Barry K."/>
            <person name="Grigoriev I.V."/>
            <person name="Favel A."/>
            <person name="Rosso M.N."/>
            <person name="Martin F."/>
        </authorList>
    </citation>
    <scope>NUCLEOTIDE SEQUENCE [LARGE SCALE GENOMIC DNA]</scope>
    <source>
        <strain evidence="1 2">CIRM-BRFM 2984</strain>
    </source>
</reference>
<gene>
    <name evidence="1" type="ORF">R3P38DRAFT_3513963</name>
</gene>